<organism evidence="1 2">
    <name type="scientific">Streptococcus urinalis 2285-97</name>
    <dbReference type="NCBI Taxonomy" id="764291"/>
    <lineage>
        <taxon>Bacteria</taxon>
        <taxon>Bacillati</taxon>
        <taxon>Bacillota</taxon>
        <taxon>Bacilli</taxon>
        <taxon>Lactobacillales</taxon>
        <taxon>Streptococcaceae</taxon>
        <taxon>Streptococcus</taxon>
    </lineage>
</organism>
<dbReference type="Proteomes" id="UP000005388">
    <property type="component" value="Unassembled WGS sequence"/>
</dbReference>
<keyword evidence="2" id="KW-1185">Reference proteome</keyword>
<protein>
    <submittedName>
        <fullName evidence="1">Uncharacterized protein</fullName>
    </submittedName>
</protein>
<evidence type="ECO:0000313" key="1">
    <source>
        <dbReference type="EMBL" id="EHJ57301.1"/>
    </source>
</evidence>
<dbReference type="EMBL" id="AEUZ02000001">
    <property type="protein sequence ID" value="EHJ57301.1"/>
    <property type="molecule type" value="Genomic_DNA"/>
</dbReference>
<proteinExistence type="predicted"/>
<comment type="caution">
    <text evidence="1">The sequence shown here is derived from an EMBL/GenBank/DDBJ whole genome shotgun (WGS) entry which is preliminary data.</text>
</comment>
<name>G5KHD0_9STRE</name>
<reference evidence="1 2" key="1">
    <citation type="journal article" date="2014" name="Int. J. Syst. Evol. Microbiol.">
        <title>Phylogenomics and the dynamic genome evolution of the genus Streptococcus.</title>
        <authorList>
            <consortium name="The Broad Institute Genome Sequencing Platform"/>
            <person name="Richards V.P."/>
            <person name="Palmer S.R."/>
            <person name="Pavinski Bitar P.D."/>
            <person name="Qin X."/>
            <person name="Weinstock G.M."/>
            <person name="Highlander S.K."/>
            <person name="Town C.D."/>
            <person name="Burne R.A."/>
            <person name="Stanhope M.J."/>
        </authorList>
    </citation>
    <scope>NUCLEOTIDE SEQUENCE [LARGE SCALE GENOMIC DNA]</scope>
    <source>
        <strain evidence="1 2">2285-97</strain>
    </source>
</reference>
<dbReference type="AlphaFoldDB" id="G5KHD0"/>
<accession>G5KHD0</accession>
<evidence type="ECO:0000313" key="2">
    <source>
        <dbReference type="Proteomes" id="UP000005388"/>
    </source>
</evidence>
<sequence>MNKNTLILFLSIKRNNYKYEKENNIGGIFSYISHIVSLWK</sequence>
<gene>
    <name evidence="1" type="ORF">STRUR_1444</name>
</gene>